<comment type="caution">
    <text evidence="3">The sequence shown here is derived from an EMBL/GenBank/DDBJ whole genome shotgun (WGS) entry which is preliminary data.</text>
</comment>
<proteinExistence type="predicted"/>
<evidence type="ECO:0000256" key="1">
    <source>
        <dbReference type="SAM" id="Coils"/>
    </source>
</evidence>
<keyword evidence="4" id="KW-1185">Reference proteome</keyword>
<sequence>MQLDNPFLKTVRVNFGLITVGQTYGRRLNLLKLFNLPVLDDDVPTGIEYTTTVIDDSSDYEVHPPSGIFFQSAEPITVGEVTIDNTILLTVSPVSHRTSSFSFTIECAHPSVPPVRVLASGLAHPTVIKEDRNDMVQMAIEDNIDNEILDLKDLYDDIMLQMERGQDPTLDDLVPFIPMNAKDPYGALTALRRKLMNMPKHEGRHRMLGLTASSAGWSLPRRMSGGSLPPAEAGPEALEFTHTAHTVEGMIFLSNAAQNAENPGDLRYDGISGLGWAPFHVTATLDEIDAAEEQYKQDMATYEAEMHQWEQIQAEEAAAPKKGKGKASKAPTPAPQPVKPERPEIIDLRASVIAANARSLAARDSNLLGQVLAADSKRARGVTQRAPLDPINRGRSCLFESRAKLFTKLRDENASDQKDVIVAGKVGVGRPTDEPPSPDRAFFVQQLVDQYTRAFARSRTTILTPALPPVGTGVIETPLGFDGLSVYRPRFKETPREEFAVRRMAVERFQRAACKIIVQQRAERRLRMLQVALKRAKLLKKKLSTNLKTMTVEPLPPAVDPAAFLTDTTIVVPKETAVNAVQAMLRCDRPFATPTTVPQLGLRPVYDSASREARGVTAVFIPDPVVGLEHDTPVGFADWLVEGFATLDTLPAL</sequence>
<evidence type="ECO:0000313" key="3">
    <source>
        <dbReference type="EMBL" id="KAG9396633.1"/>
    </source>
</evidence>
<evidence type="ECO:0000313" key="4">
    <source>
        <dbReference type="Proteomes" id="UP000717585"/>
    </source>
</evidence>
<protein>
    <submittedName>
        <fullName evidence="3">Uncharacterized protein</fullName>
    </submittedName>
</protein>
<feature type="region of interest" description="Disordered" evidence="2">
    <location>
        <begin position="317"/>
        <end position="342"/>
    </location>
</feature>
<name>A0A8J6B6E3_9EUKA</name>
<dbReference type="EMBL" id="JAHDYR010000005">
    <property type="protein sequence ID" value="KAG9396633.1"/>
    <property type="molecule type" value="Genomic_DNA"/>
</dbReference>
<accession>A0A8J6B6E3</accession>
<feature type="coiled-coil region" evidence="1">
    <location>
        <begin position="285"/>
        <end position="312"/>
    </location>
</feature>
<dbReference type="Proteomes" id="UP000717585">
    <property type="component" value="Unassembled WGS sequence"/>
</dbReference>
<gene>
    <name evidence="3" type="ORF">J8273_1650</name>
</gene>
<keyword evidence="1" id="KW-0175">Coiled coil</keyword>
<reference evidence="3" key="1">
    <citation type="submission" date="2021-05" db="EMBL/GenBank/DDBJ databases">
        <title>A free-living protist that lacks canonical eukaryotic 1 DNA replication and segregation systems.</title>
        <authorList>
            <person name="Salas-Leiva D.E."/>
            <person name="Tromer E.C."/>
            <person name="Curtis B.A."/>
            <person name="Jerlstrom-Hultqvist J."/>
            <person name="Kolisko M."/>
            <person name="Yi Z."/>
            <person name="Salas-Leiva J.S."/>
            <person name="Gallot-Lavallee L."/>
            <person name="Kops G.J.P.L."/>
            <person name="Archibald J.M."/>
            <person name="Simpson A.G.B."/>
            <person name="Roger A.J."/>
        </authorList>
    </citation>
    <scope>NUCLEOTIDE SEQUENCE</scope>
    <source>
        <strain evidence="3">BICM</strain>
    </source>
</reference>
<evidence type="ECO:0000256" key="2">
    <source>
        <dbReference type="SAM" id="MobiDB-lite"/>
    </source>
</evidence>
<organism evidence="3 4">
    <name type="scientific">Carpediemonas membranifera</name>
    <dbReference type="NCBI Taxonomy" id="201153"/>
    <lineage>
        <taxon>Eukaryota</taxon>
        <taxon>Metamonada</taxon>
        <taxon>Carpediemonas-like organisms</taxon>
        <taxon>Carpediemonas</taxon>
    </lineage>
</organism>
<dbReference type="AlphaFoldDB" id="A0A8J6B6E3"/>